<dbReference type="AlphaFoldDB" id="A0A2P2QHN4"/>
<organism evidence="1">
    <name type="scientific">Rhizophora mucronata</name>
    <name type="common">Asiatic mangrove</name>
    <dbReference type="NCBI Taxonomy" id="61149"/>
    <lineage>
        <taxon>Eukaryota</taxon>
        <taxon>Viridiplantae</taxon>
        <taxon>Streptophyta</taxon>
        <taxon>Embryophyta</taxon>
        <taxon>Tracheophyta</taxon>
        <taxon>Spermatophyta</taxon>
        <taxon>Magnoliopsida</taxon>
        <taxon>eudicotyledons</taxon>
        <taxon>Gunneridae</taxon>
        <taxon>Pentapetalae</taxon>
        <taxon>rosids</taxon>
        <taxon>fabids</taxon>
        <taxon>Malpighiales</taxon>
        <taxon>Rhizophoraceae</taxon>
        <taxon>Rhizophora</taxon>
    </lineage>
</organism>
<dbReference type="PROSITE" id="PS51257">
    <property type="entry name" value="PROKAR_LIPOPROTEIN"/>
    <property type="match status" value="1"/>
</dbReference>
<name>A0A2P2QHN4_RHIMU</name>
<dbReference type="EMBL" id="GGEC01085923">
    <property type="protein sequence ID" value="MBX66407.1"/>
    <property type="molecule type" value="Transcribed_RNA"/>
</dbReference>
<accession>A0A2P2QHN4</accession>
<reference evidence="1" key="1">
    <citation type="submission" date="2018-02" db="EMBL/GenBank/DDBJ databases">
        <title>Rhizophora mucronata_Transcriptome.</title>
        <authorList>
            <person name="Meera S.P."/>
            <person name="Sreeshan A."/>
            <person name="Augustine A."/>
        </authorList>
    </citation>
    <scope>NUCLEOTIDE SEQUENCE</scope>
    <source>
        <tissue evidence="1">Leaf</tissue>
    </source>
</reference>
<protein>
    <submittedName>
        <fullName evidence="1">Uncharacterized protein</fullName>
    </submittedName>
</protein>
<evidence type="ECO:0000313" key="1">
    <source>
        <dbReference type="EMBL" id="MBX66407.1"/>
    </source>
</evidence>
<sequence>MQPRSLILLSIQVLKYTCSIGPFQLTFACVTDTLTGYAFD</sequence>
<proteinExistence type="predicted"/>